<dbReference type="InterPro" id="IPR008331">
    <property type="entry name" value="Ferritin_DPS_dom"/>
</dbReference>
<evidence type="ECO:0000259" key="3">
    <source>
        <dbReference type="Pfam" id="PF00210"/>
    </source>
</evidence>
<dbReference type="PANTHER" id="PTHR42932:SF1">
    <property type="entry name" value="GENERAL STRESS PROTEIN 20U"/>
    <property type="match status" value="1"/>
</dbReference>
<dbReference type="EMBL" id="VDUW01000001">
    <property type="protein sequence ID" value="TXL67760.1"/>
    <property type="molecule type" value="Genomic_DNA"/>
</dbReference>
<dbReference type="CDD" id="cd01043">
    <property type="entry name" value="DPS"/>
    <property type="match status" value="1"/>
</dbReference>
<dbReference type="PIRSF" id="PIRSF005900">
    <property type="entry name" value="Dps"/>
    <property type="match status" value="1"/>
</dbReference>
<dbReference type="Gene3D" id="1.20.1260.10">
    <property type="match status" value="1"/>
</dbReference>
<dbReference type="PROSITE" id="PS00818">
    <property type="entry name" value="DPS_1"/>
    <property type="match status" value="1"/>
</dbReference>
<comment type="caution">
    <text evidence="4">The sequence shown here is derived from an EMBL/GenBank/DDBJ whole genome shotgun (WGS) entry which is preliminary data.</text>
</comment>
<evidence type="ECO:0000256" key="2">
    <source>
        <dbReference type="RuleBase" id="RU003875"/>
    </source>
</evidence>
<dbReference type="GO" id="GO:0016722">
    <property type="term" value="F:oxidoreductase activity, acting on metal ions"/>
    <property type="evidence" value="ECO:0007669"/>
    <property type="project" value="InterPro"/>
</dbReference>
<comment type="similarity">
    <text evidence="1 2">Belongs to the Dps family.</text>
</comment>
<accession>A0A5C8P2D3</accession>
<dbReference type="InterPro" id="IPR023188">
    <property type="entry name" value="DPS_DNA-bd_CS"/>
</dbReference>
<keyword evidence="5" id="KW-1185">Reference proteome</keyword>
<dbReference type="Pfam" id="PF00210">
    <property type="entry name" value="Ferritin"/>
    <property type="match status" value="1"/>
</dbReference>
<name>A0A5C8P2D3_9BACI</name>
<protein>
    <submittedName>
        <fullName evidence="4">DNA starvation/stationary phase protection protein</fullName>
    </submittedName>
</protein>
<evidence type="ECO:0000313" key="4">
    <source>
        <dbReference type="EMBL" id="TXL67760.1"/>
    </source>
</evidence>
<dbReference type="PRINTS" id="PR01346">
    <property type="entry name" value="HELNAPAPROT"/>
</dbReference>
<proteinExistence type="inferred from homology"/>
<dbReference type="PANTHER" id="PTHR42932">
    <property type="entry name" value="GENERAL STRESS PROTEIN 20U"/>
    <property type="match status" value="1"/>
</dbReference>
<reference evidence="4 5" key="1">
    <citation type="submission" date="2019-06" db="EMBL/GenBank/DDBJ databases">
        <title>Cerasibacillus sp. nov., isolated from maize field.</title>
        <authorList>
            <person name="Lin S.-Y."/>
            <person name="Tsai C.-F."/>
            <person name="Young C.-C."/>
        </authorList>
    </citation>
    <scope>NUCLEOTIDE SEQUENCE [LARGE SCALE GENOMIC DNA]</scope>
    <source>
        <strain evidence="4 5">CC-CFT480</strain>
    </source>
</reference>
<organism evidence="4 5">
    <name type="scientific">Cerasibacillus terrae</name>
    <dbReference type="NCBI Taxonomy" id="2498845"/>
    <lineage>
        <taxon>Bacteria</taxon>
        <taxon>Bacillati</taxon>
        <taxon>Bacillota</taxon>
        <taxon>Bacilli</taxon>
        <taxon>Bacillales</taxon>
        <taxon>Bacillaceae</taxon>
        <taxon>Cerasibacillus</taxon>
    </lineage>
</organism>
<dbReference type="InterPro" id="IPR009078">
    <property type="entry name" value="Ferritin-like_SF"/>
</dbReference>
<dbReference type="AlphaFoldDB" id="A0A5C8P2D3"/>
<dbReference type="InterPro" id="IPR002177">
    <property type="entry name" value="DPS_DNA-bd"/>
</dbReference>
<evidence type="ECO:0000256" key="1">
    <source>
        <dbReference type="ARBA" id="ARBA00009497"/>
    </source>
</evidence>
<evidence type="ECO:0000313" key="5">
    <source>
        <dbReference type="Proteomes" id="UP000321574"/>
    </source>
</evidence>
<dbReference type="GO" id="GO:0008199">
    <property type="term" value="F:ferric iron binding"/>
    <property type="evidence" value="ECO:0007669"/>
    <property type="project" value="InterPro"/>
</dbReference>
<sequence>MENQNLINYLNQLLSNQFTMYVKLHRYHWYIQGKHFFQLHEVFEEMYNQFAAQLDETAERILMIQGKPLATMSKYLKEATIEEASADDTEQEIISQLIQDLEQLVKEIRSEGLPLAGEIQDEPTTDLLIGMQSYYEKMVWMLQAFLHER</sequence>
<dbReference type="OrthoDB" id="9797023at2"/>
<dbReference type="SUPFAM" id="SSF47240">
    <property type="entry name" value="Ferritin-like"/>
    <property type="match status" value="1"/>
</dbReference>
<dbReference type="InterPro" id="IPR012347">
    <property type="entry name" value="Ferritin-like"/>
</dbReference>
<dbReference type="RefSeq" id="WP_147665475.1">
    <property type="nucleotide sequence ID" value="NZ_VDUW01000001.1"/>
</dbReference>
<feature type="domain" description="Ferritin/DPS" evidence="3">
    <location>
        <begin position="7"/>
        <end position="147"/>
    </location>
</feature>
<gene>
    <name evidence="4" type="ORF">FHP05_01710</name>
</gene>
<dbReference type="Proteomes" id="UP000321574">
    <property type="component" value="Unassembled WGS sequence"/>
</dbReference>